<reference evidence="2" key="1">
    <citation type="journal article" date="2019" name="Int. J. Syst. Evol. Microbiol.">
        <title>The Global Catalogue of Microorganisms (GCM) 10K type strain sequencing project: providing services to taxonomists for standard genome sequencing and annotation.</title>
        <authorList>
            <consortium name="The Broad Institute Genomics Platform"/>
            <consortium name="The Broad Institute Genome Sequencing Center for Infectious Disease"/>
            <person name="Wu L."/>
            <person name="Ma J."/>
        </authorList>
    </citation>
    <scope>NUCLEOTIDE SEQUENCE [LARGE SCALE GENOMIC DNA]</scope>
    <source>
        <strain evidence="2">JCM 4738</strain>
    </source>
</reference>
<name>A0ABQ3F5S2_9ACTN</name>
<gene>
    <name evidence="1" type="ORF">GCM10010347_66230</name>
</gene>
<evidence type="ECO:0000313" key="2">
    <source>
        <dbReference type="Proteomes" id="UP000642673"/>
    </source>
</evidence>
<organism evidence="1 2">
    <name type="scientific">Streptomyces cirratus</name>
    <dbReference type="NCBI Taxonomy" id="68187"/>
    <lineage>
        <taxon>Bacteria</taxon>
        <taxon>Bacillati</taxon>
        <taxon>Actinomycetota</taxon>
        <taxon>Actinomycetes</taxon>
        <taxon>Kitasatosporales</taxon>
        <taxon>Streptomycetaceae</taxon>
        <taxon>Streptomyces</taxon>
    </lineage>
</organism>
<dbReference type="RefSeq" id="WP_190187917.1">
    <property type="nucleotide sequence ID" value="NZ_BMVP01000030.1"/>
</dbReference>
<protein>
    <recommendedName>
        <fullName evidence="3">Nucleotidyltransferase-like protein</fullName>
    </recommendedName>
</protein>
<dbReference type="Proteomes" id="UP000642673">
    <property type="component" value="Unassembled WGS sequence"/>
</dbReference>
<keyword evidence="2" id="KW-1185">Reference proteome</keyword>
<dbReference type="EMBL" id="BMVP01000030">
    <property type="protein sequence ID" value="GHB85966.1"/>
    <property type="molecule type" value="Genomic_DNA"/>
</dbReference>
<evidence type="ECO:0008006" key="3">
    <source>
        <dbReference type="Google" id="ProtNLM"/>
    </source>
</evidence>
<sequence length="284" mass="30658">MSQVPEGVDPDQLTVVARRVLLDGLVALSPHLDALTVVGAQAVYLRSPDAAIRNSPFTSDGDLSIDPALLEDQPLLDASLREAGFRLKKQHQPGLWEREETVGDRIVPVELDLLVPKQLSRKNGDRSAYVPPHGKMSARWTPGLEVAAVDRSPLSIGSLDPADDRSITVNVAGPTALLVAKAFKITDRISDAAKRPDRLKDKDAGDVLRIMMTTNARQVSDTFTVLRNDPRVGDVAAEGLEKLRQLFGGRATPGVEMAVRALAGSLEEDRVRTLAPAFIARLTG</sequence>
<accession>A0ABQ3F5S2</accession>
<proteinExistence type="predicted"/>
<evidence type="ECO:0000313" key="1">
    <source>
        <dbReference type="EMBL" id="GHB85966.1"/>
    </source>
</evidence>
<comment type="caution">
    <text evidence="1">The sequence shown here is derived from an EMBL/GenBank/DDBJ whole genome shotgun (WGS) entry which is preliminary data.</text>
</comment>